<dbReference type="PANTHER" id="PTHR47116">
    <property type="entry name" value="PHLOEM FILAMENT PROTEIN"/>
    <property type="match status" value="1"/>
</dbReference>
<protein>
    <submittedName>
        <fullName evidence="2">Phloem filament protein</fullName>
    </submittedName>
</protein>
<reference evidence="2 3" key="1">
    <citation type="submission" date="2019-08" db="EMBL/GenBank/DDBJ databases">
        <title>Draft genome sequences of two oriental melons (Cucumis melo L. var makuwa).</title>
        <authorList>
            <person name="Kwon S.-Y."/>
        </authorList>
    </citation>
    <scope>NUCLEOTIDE SEQUENCE [LARGE SCALE GENOMIC DNA]</scope>
    <source>
        <strain evidence="3">cv. SW 3</strain>
        <tissue evidence="2">Leaf</tissue>
    </source>
</reference>
<dbReference type="InterPro" id="IPR009994">
    <property type="entry name" value="PP1"/>
</dbReference>
<dbReference type="Pfam" id="PF07430">
    <property type="entry name" value="PP1"/>
    <property type="match status" value="1"/>
</dbReference>
<evidence type="ECO:0000259" key="1">
    <source>
        <dbReference type="Pfam" id="PF07430"/>
    </source>
</evidence>
<gene>
    <name evidence="2" type="ORF">E6C27_scaffold139G001820</name>
</gene>
<dbReference type="Gene3D" id="3.10.450.10">
    <property type="match status" value="1"/>
</dbReference>
<accession>A0A5A7SN25</accession>
<dbReference type="Proteomes" id="UP000321393">
    <property type="component" value="Unassembled WGS sequence"/>
</dbReference>
<feature type="domain" description="Phloem filament PP1" evidence="1">
    <location>
        <begin position="21"/>
        <end position="91"/>
    </location>
</feature>
<dbReference type="SUPFAM" id="SSF54403">
    <property type="entry name" value="Cystatin/monellin"/>
    <property type="match status" value="1"/>
</dbReference>
<comment type="caution">
    <text evidence="2">The sequence shown here is derived from an EMBL/GenBank/DDBJ whole genome shotgun (WGS) entry which is preliminary data.</text>
</comment>
<dbReference type="GO" id="GO:0004869">
    <property type="term" value="F:cysteine-type endopeptidase inhibitor activity"/>
    <property type="evidence" value="ECO:0007669"/>
    <property type="project" value="InterPro"/>
</dbReference>
<proteinExistence type="predicted"/>
<name>A0A5A7SN25_CUCMM</name>
<dbReference type="AlphaFoldDB" id="A0A5A7SN25"/>
<dbReference type="EMBL" id="SSTE01022915">
    <property type="protein sequence ID" value="KAA0031426.1"/>
    <property type="molecule type" value="Genomic_DNA"/>
</dbReference>
<dbReference type="InterPro" id="IPR027214">
    <property type="entry name" value="Cystatin"/>
</dbReference>
<sequence>MSSLPSGCSKKWIKLPSVLIPCLQAIAEHGVEEFKKKYDVSLIYKNVVEGWYQELDDHGNTIRYRLHVQAYDCLRRLLKFEAILLQQHAQNNEESTITLESFDRIISYL</sequence>
<organism evidence="2 3">
    <name type="scientific">Cucumis melo var. makuwa</name>
    <name type="common">Oriental melon</name>
    <dbReference type="NCBI Taxonomy" id="1194695"/>
    <lineage>
        <taxon>Eukaryota</taxon>
        <taxon>Viridiplantae</taxon>
        <taxon>Streptophyta</taxon>
        <taxon>Embryophyta</taxon>
        <taxon>Tracheophyta</taxon>
        <taxon>Spermatophyta</taxon>
        <taxon>Magnoliopsida</taxon>
        <taxon>eudicotyledons</taxon>
        <taxon>Gunneridae</taxon>
        <taxon>Pentapetalae</taxon>
        <taxon>rosids</taxon>
        <taxon>fabids</taxon>
        <taxon>Cucurbitales</taxon>
        <taxon>Cucurbitaceae</taxon>
        <taxon>Benincaseae</taxon>
        <taxon>Cucumis</taxon>
    </lineage>
</organism>
<evidence type="ECO:0000313" key="2">
    <source>
        <dbReference type="EMBL" id="KAA0031426.1"/>
    </source>
</evidence>
<dbReference type="InterPro" id="IPR046350">
    <property type="entry name" value="Cystatin_sf"/>
</dbReference>
<evidence type="ECO:0000313" key="3">
    <source>
        <dbReference type="Proteomes" id="UP000321393"/>
    </source>
</evidence>
<dbReference type="OrthoDB" id="10410090at2759"/>